<dbReference type="eggNOG" id="ENOG502QT7F">
    <property type="taxonomic scope" value="Eukaryota"/>
</dbReference>
<organism evidence="3 4">
    <name type="scientific">Morus notabilis</name>
    <dbReference type="NCBI Taxonomy" id="981085"/>
    <lineage>
        <taxon>Eukaryota</taxon>
        <taxon>Viridiplantae</taxon>
        <taxon>Streptophyta</taxon>
        <taxon>Embryophyta</taxon>
        <taxon>Tracheophyta</taxon>
        <taxon>Spermatophyta</taxon>
        <taxon>Magnoliopsida</taxon>
        <taxon>eudicotyledons</taxon>
        <taxon>Gunneridae</taxon>
        <taxon>Pentapetalae</taxon>
        <taxon>rosids</taxon>
        <taxon>fabids</taxon>
        <taxon>Rosales</taxon>
        <taxon>Moraceae</taxon>
        <taxon>Moreae</taxon>
        <taxon>Morus</taxon>
    </lineage>
</organism>
<dbReference type="PANTHER" id="PTHR32246">
    <property type="entry name" value="INGRESSION PROTEIN FIC1"/>
    <property type="match status" value="1"/>
</dbReference>
<feature type="compositionally biased region" description="Polar residues" evidence="1">
    <location>
        <begin position="154"/>
        <end position="163"/>
    </location>
</feature>
<dbReference type="SMART" id="SM00239">
    <property type="entry name" value="C2"/>
    <property type="match status" value="1"/>
</dbReference>
<accession>W9RHI2</accession>
<protein>
    <recommendedName>
        <fullName evidence="2">C2 domain-containing protein</fullName>
    </recommendedName>
</protein>
<dbReference type="SUPFAM" id="SSF49562">
    <property type="entry name" value="C2 domain (Calcium/lipid-binding domain, CaLB)"/>
    <property type="match status" value="1"/>
</dbReference>
<dbReference type="AlphaFoldDB" id="W9RHI2"/>
<evidence type="ECO:0000313" key="3">
    <source>
        <dbReference type="EMBL" id="EXB93146.1"/>
    </source>
</evidence>
<dbReference type="EMBL" id="KE345062">
    <property type="protein sequence ID" value="EXB93146.1"/>
    <property type="molecule type" value="Genomic_DNA"/>
</dbReference>
<dbReference type="GO" id="GO:0006952">
    <property type="term" value="P:defense response"/>
    <property type="evidence" value="ECO:0007669"/>
    <property type="project" value="InterPro"/>
</dbReference>
<dbReference type="Pfam" id="PF00168">
    <property type="entry name" value="C2"/>
    <property type="match status" value="1"/>
</dbReference>
<dbReference type="CDD" id="cd04051">
    <property type="entry name" value="C2_SRC2_like"/>
    <property type="match status" value="1"/>
</dbReference>
<sequence length="377" mass="41776">MPGGHASVSRLLELNLLSARDLATVSKSMKTFAVAWIDQDRKLETRNDQTGQNNPAWNEKFAFRVDDDFLVSESSTITIEIRALTRRGNVVLVGTVSVLVASLFPRSSTSFQKRSFSKMRFLTLQIRRPCGRPQGVLDVGVALLDGTRRSMPLSSDVSASGYGTTDMMDTRSDKERKRKSLPNMIKLRRSKSDRSISESCLLKPTNGSLISCSDLGKGKESLCSDVGPSPSVVAAAIAMGRYPAKAKDSGGAANEMAESSILEEWTEEDDSAEGLKTKIERWRSEIHPLYQSQYKKNMSYHRENYNRSTHRRNEPAKKELRRGGSGLFSCFGNAYGCEFSITCGGGSSRRKSRLDGGDDVVHLSLSEIQYNDPYDRV</sequence>
<dbReference type="Gene3D" id="2.60.40.150">
    <property type="entry name" value="C2 domain"/>
    <property type="match status" value="1"/>
</dbReference>
<dbReference type="Proteomes" id="UP000030645">
    <property type="component" value="Unassembled WGS sequence"/>
</dbReference>
<proteinExistence type="predicted"/>
<feature type="region of interest" description="Disordered" evidence="1">
    <location>
        <begin position="154"/>
        <end position="181"/>
    </location>
</feature>
<dbReference type="STRING" id="981085.W9RHI2"/>
<gene>
    <name evidence="3" type="ORF">L484_024484</name>
</gene>
<dbReference type="OrthoDB" id="1909968at2759"/>
<evidence type="ECO:0000259" key="2">
    <source>
        <dbReference type="PROSITE" id="PS50004"/>
    </source>
</evidence>
<evidence type="ECO:0000313" key="4">
    <source>
        <dbReference type="Proteomes" id="UP000030645"/>
    </source>
</evidence>
<dbReference type="KEGG" id="mnt:21407223"/>
<dbReference type="PANTHER" id="PTHR32246:SF103">
    <property type="entry name" value="CALCIUM-DEPENDENT LIPID-BINDING (CALB DOMAIN) FAMILY PROTEIN"/>
    <property type="match status" value="1"/>
</dbReference>
<dbReference type="InterPro" id="IPR000008">
    <property type="entry name" value="C2_dom"/>
</dbReference>
<evidence type="ECO:0000256" key="1">
    <source>
        <dbReference type="SAM" id="MobiDB-lite"/>
    </source>
</evidence>
<dbReference type="InterPro" id="IPR035892">
    <property type="entry name" value="C2_domain_sf"/>
</dbReference>
<dbReference type="PROSITE" id="PS50004">
    <property type="entry name" value="C2"/>
    <property type="match status" value="1"/>
</dbReference>
<dbReference type="InterPro" id="IPR044750">
    <property type="entry name" value="C2_SRC2/BAP"/>
</dbReference>
<reference evidence="4" key="1">
    <citation type="submission" date="2013-01" db="EMBL/GenBank/DDBJ databases">
        <title>Draft Genome Sequence of a Mulberry Tree, Morus notabilis C.K. Schneid.</title>
        <authorList>
            <person name="He N."/>
            <person name="Zhao S."/>
        </authorList>
    </citation>
    <scope>NUCLEOTIDE SEQUENCE</scope>
</reference>
<keyword evidence="4" id="KW-1185">Reference proteome</keyword>
<name>W9RHI2_9ROSA</name>
<feature type="domain" description="C2" evidence="2">
    <location>
        <begin position="1"/>
        <end position="113"/>
    </location>
</feature>